<reference evidence="2 3" key="2">
    <citation type="submission" date="2007-09" db="EMBL/GenBank/DDBJ databases">
        <title>Draft genome sequence of Clostridium bolteae (ATCC BAA-613).</title>
        <authorList>
            <person name="Sudarsanam P."/>
            <person name="Ley R."/>
            <person name="Guruge J."/>
            <person name="Turnbaugh P.J."/>
            <person name="Mahowald M."/>
            <person name="Liep D."/>
            <person name="Gordon J."/>
        </authorList>
    </citation>
    <scope>NUCLEOTIDE SEQUENCE [LARGE SCALE GENOMIC DNA]</scope>
    <source>
        <strain evidence="3">ATCC BAA-613 / DSM 15670 / CCUG 46953 / JCM 12243 / WAL 16351</strain>
    </source>
</reference>
<dbReference type="eggNOG" id="ENOG5030FWU">
    <property type="taxonomic scope" value="Bacteria"/>
</dbReference>
<dbReference type="AlphaFoldDB" id="A8RPS8"/>
<dbReference type="PaxDb" id="411902-CLOBOL_02552"/>
<dbReference type="HOGENOM" id="CLU_2786450_0_0_9"/>
<reference evidence="2 3" key="1">
    <citation type="submission" date="2007-08" db="EMBL/GenBank/DDBJ databases">
        <authorList>
            <person name="Fulton L."/>
            <person name="Clifton S."/>
            <person name="Fulton B."/>
            <person name="Xu J."/>
            <person name="Minx P."/>
            <person name="Pepin K.H."/>
            <person name="Johnson M."/>
            <person name="Thiruvilangam P."/>
            <person name="Bhonagiri V."/>
            <person name="Nash W.E."/>
            <person name="Mardis E.R."/>
            <person name="Wilson R.K."/>
        </authorList>
    </citation>
    <scope>NUCLEOTIDE SEQUENCE [LARGE SCALE GENOMIC DNA]</scope>
    <source>
        <strain evidence="3">ATCC BAA-613 / DSM 15670 / CCUG 46953 / JCM 12243 / WAL 16351</strain>
    </source>
</reference>
<dbReference type="Proteomes" id="UP000005396">
    <property type="component" value="Unassembled WGS sequence"/>
</dbReference>
<dbReference type="EMBL" id="ABCC02000024">
    <property type="protein sequence ID" value="EDP17059.1"/>
    <property type="molecule type" value="Genomic_DNA"/>
</dbReference>
<sequence>MGKERRMWKMVEPYKPLYTVEETATVLMTNTDTVYSLIRKGSLRALKLGRIKIRGSDLEQFIEDYPVFQGEGQT</sequence>
<evidence type="ECO:0000259" key="1">
    <source>
        <dbReference type="Pfam" id="PF12728"/>
    </source>
</evidence>
<protein>
    <recommendedName>
        <fullName evidence="1">Helix-turn-helix domain-containing protein</fullName>
    </recommendedName>
</protein>
<dbReference type="NCBIfam" id="TIGR01764">
    <property type="entry name" value="excise"/>
    <property type="match status" value="1"/>
</dbReference>
<feature type="domain" description="Helix-turn-helix" evidence="1">
    <location>
        <begin position="17"/>
        <end position="63"/>
    </location>
</feature>
<evidence type="ECO:0000313" key="2">
    <source>
        <dbReference type="EMBL" id="EDP17059.1"/>
    </source>
</evidence>
<name>A8RPS8_ENTBW</name>
<comment type="caution">
    <text evidence="2">The sequence shown here is derived from an EMBL/GenBank/DDBJ whole genome shotgun (WGS) entry which is preliminary data.</text>
</comment>
<dbReference type="InterPro" id="IPR010093">
    <property type="entry name" value="SinI_DNA-bd"/>
</dbReference>
<dbReference type="Pfam" id="PF12728">
    <property type="entry name" value="HTH_17"/>
    <property type="match status" value="1"/>
</dbReference>
<gene>
    <name evidence="2" type="ORF">CLOBOL_02552</name>
</gene>
<evidence type="ECO:0000313" key="3">
    <source>
        <dbReference type="Proteomes" id="UP000005396"/>
    </source>
</evidence>
<accession>A8RPS8</accession>
<dbReference type="InterPro" id="IPR041657">
    <property type="entry name" value="HTH_17"/>
</dbReference>
<organism evidence="2 3">
    <name type="scientific">Enterocloster bolteae (strain ATCC BAA-613 / DSM 15670 / CCUG 46953 / JCM 12243 / WAL 16351)</name>
    <name type="common">Clostridium bolteae</name>
    <dbReference type="NCBI Taxonomy" id="411902"/>
    <lineage>
        <taxon>Bacteria</taxon>
        <taxon>Bacillati</taxon>
        <taxon>Bacillota</taxon>
        <taxon>Clostridia</taxon>
        <taxon>Lachnospirales</taxon>
        <taxon>Lachnospiraceae</taxon>
        <taxon>Enterocloster</taxon>
    </lineage>
</organism>
<proteinExistence type="predicted"/>
<dbReference type="GO" id="GO:0003677">
    <property type="term" value="F:DNA binding"/>
    <property type="evidence" value="ECO:0007669"/>
    <property type="project" value="InterPro"/>
</dbReference>